<dbReference type="GO" id="GO:0007005">
    <property type="term" value="P:mitochondrion organization"/>
    <property type="evidence" value="ECO:0007669"/>
    <property type="project" value="InterPro"/>
</dbReference>
<dbReference type="Proteomes" id="UP000265000">
    <property type="component" value="Unplaced"/>
</dbReference>
<feature type="compositionally biased region" description="Basic and acidic residues" evidence="2">
    <location>
        <begin position="23"/>
        <end position="40"/>
    </location>
</feature>
<accession>A0A3Q2NP76</accession>
<feature type="coiled-coil region" evidence="1">
    <location>
        <begin position="193"/>
        <end position="399"/>
    </location>
</feature>
<dbReference type="GO" id="GO:0097539">
    <property type="term" value="C:ciliary transition fiber"/>
    <property type="evidence" value="ECO:0007669"/>
    <property type="project" value="TreeGrafter"/>
</dbReference>
<dbReference type="AlphaFoldDB" id="A0A3Q2NP76"/>
<dbReference type="GO" id="GO:0007268">
    <property type="term" value="P:chemical synaptic transmission"/>
    <property type="evidence" value="ECO:0007669"/>
    <property type="project" value="InterPro"/>
</dbReference>
<dbReference type="InterPro" id="IPR033545">
    <property type="entry name" value="CEP89"/>
</dbReference>
<feature type="compositionally biased region" description="Low complexity" evidence="2">
    <location>
        <begin position="8"/>
        <end position="20"/>
    </location>
</feature>
<feature type="compositionally biased region" description="Polar residues" evidence="2">
    <location>
        <begin position="103"/>
        <end position="116"/>
    </location>
</feature>
<keyword evidence="1" id="KW-0175">Coiled coil</keyword>
<feature type="coiled-coil region" evidence="1">
    <location>
        <begin position="131"/>
        <end position="165"/>
    </location>
</feature>
<proteinExistence type="predicted"/>
<evidence type="ECO:0000313" key="3">
    <source>
        <dbReference type="Ensembl" id="ENSFHEP00000000784.1"/>
    </source>
</evidence>
<dbReference type="Ensembl" id="ENSFHET00000014970.1">
    <property type="protein sequence ID" value="ENSFHEP00000000784.1"/>
    <property type="gene ID" value="ENSFHEG00000001510.1"/>
</dbReference>
<evidence type="ECO:0000313" key="4">
    <source>
        <dbReference type="Proteomes" id="UP000265000"/>
    </source>
</evidence>
<dbReference type="GO" id="GO:0060271">
    <property type="term" value="P:cilium assembly"/>
    <property type="evidence" value="ECO:0007669"/>
    <property type="project" value="InterPro"/>
</dbReference>
<feature type="compositionally biased region" description="Polar residues" evidence="2">
    <location>
        <begin position="555"/>
        <end position="567"/>
    </location>
</feature>
<keyword evidence="4" id="KW-1185">Reference proteome</keyword>
<dbReference type="PANTHER" id="PTHR36170">
    <property type="entry name" value="CENTROSOMAL PROTEIN OF 89 KDA"/>
    <property type="match status" value="1"/>
</dbReference>
<feature type="region of interest" description="Disordered" evidence="2">
    <location>
        <begin position="1"/>
        <end position="121"/>
    </location>
</feature>
<reference evidence="3" key="1">
    <citation type="submission" date="2025-08" db="UniProtKB">
        <authorList>
            <consortium name="Ensembl"/>
        </authorList>
    </citation>
    <scope>IDENTIFICATION</scope>
</reference>
<feature type="region of interest" description="Disordered" evidence="2">
    <location>
        <begin position="533"/>
        <end position="577"/>
    </location>
</feature>
<evidence type="ECO:0000256" key="1">
    <source>
        <dbReference type="SAM" id="Coils"/>
    </source>
</evidence>
<feature type="compositionally biased region" description="Basic and acidic residues" evidence="2">
    <location>
        <begin position="83"/>
        <end position="102"/>
    </location>
</feature>
<protein>
    <submittedName>
        <fullName evidence="3">Centrosomal protein 89</fullName>
    </submittedName>
</protein>
<reference evidence="3" key="2">
    <citation type="submission" date="2025-09" db="UniProtKB">
        <authorList>
            <consortium name="Ensembl"/>
        </authorList>
    </citation>
    <scope>IDENTIFICATION</scope>
</reference>
<dbReference type="GO" id="GO:0045202">
    <property type="term" value="C:synapse"/>
    <property type="evidence" value="ECO:0007669"/>
    <property type="project" value="GOC"/>
</dbReference>
<evidence type="ECO:0000256" key="2">
    <source>
        <dbReference type="SAM" id="MobiDB-lite"/>
    </source>
</evidence>
<dbReference type="PANTHER" id="PTHR36170:SF1">
    <property type="entry name" value="CENTROSOMAL PROTEIN OF 89 KDA"/>
    <property type="match status" value="1"/>
</dbReference>
<dbReference type="GO" id="GO:0005814">
    <property type="term" value="C:centriole"/>
    <property type="evidence" value="ECO:0007669"/>
    <property type="project" value="InterPro"/>
</dbReference>
<sequence length="577" mass="66056">MSGRRVPSPDLSDDSSGPSPEATARRESPRESPENQKEAVRSLPPIPTTSRPGGAKMPKHSVRSSPEPNRLYSELQKQKKTRISPEEKLLEKRLQRLEREISHSQASSNPRSSADVSESRCAVTAGGQAELQSLRRHAQELVDENDALKLTVQRLNVELSRYQARFRPLSKPESSKIQGIPNTGSPPPWLEEVTKLRAQVDEMTKENGRLHDEMTKMGVVSQNDSQQIEQQAFLVLQENQALIDQLEAQHEKAKANHGKHQSEVSKLSKQLMVLEGENERLQEDLEESRRQLQKHMKEVQLLQARLKDAVTWDEHCSIAGRLRRQLEEQESRHKREKEQLLLKTSSLEEEKRSLAQDKASLTADVKTARTELEHFKQANRKAERRMSTLKRQKEEHLLKEEKTRRYLEAVICVAEHISRERDHLLHMASGLQQEKHGFVSRILNGTVRFGKLQEEIKVYRTQASTRLAALEEAAEGRTESYQREILHLQQLLRERQEAEEKLLQSKRDVEEELEVVWQAATRENQQMRKTLTDTKLGGDLSGWGLSATSPPDVPAQTSEETAKSSQLQHKHGLDFYC</sequence>
<feature type="region of interest" description="Disordered" evidence="2">
    <location>
        <begin position="170"/>
        <end position="189"/>
    </location>
</feature>
<name>A0A3Q2NP76_FUNHE</name>
<dbReference type="GeneTree" id="ENSGT00940000166619"/>
<organism evidence="3 4">
    <name type="scientific">Fundulus heteroclitus</name>
    <name type="common">Killifish</name>
    <name type="synonym">Mummichog</name>
    <dbReference type="NCBI Taxonomy" id="8078"/>
    <lineage>
        <taxon>Eukaryota</taxon>
        <taxon>Metazoa</taxon>
        <taxon>Chordata</taxon>
        <taxon>Craniata</taxon>
        <taxon>Vertebrata</taxon>
        <taxon>Euteleostomi</taxon>
        <taxon>Actinopterygii</taxon>
        <taxon>Neopterygii</taxon>
        <taxon>Teleostei</taxon>
        <taxon>Neoteleostei</taxon>
        <taxon>Acanthomorphata</taxon>
        <taxon>Ovalentaria</taxon>
        <taxon>Atherinomorphae</taxon>
        <taxon>Cyprinodontiformes</taxon>
        <taxon>Fundulidae</taxon>
        <taxon>Fundulus</taxon>
    </lineage>
</organism>
<feature type="coiled-coil region" evidence="1">
    <location>
        <begin position="481"/>
        <end position="515"/>
    </location>
</feature>